<keyword evidence="20" id="KW-1185">Reference proteome</keyword>
<dbReference type="InterPro" id="IPR011990">
    <property type="entry name" value="TPR-like_helical_dom_sf"/>
</dbReference>
<name>A0AA36GVM6_CYLNA</name>
<keyword evidence="8 17" id="KW-0812">Transmembrane</keyword>
<dbReference type="Pfam" id="PF07719">
    <property type="entry name" value="TPR_2"/>
    <property type="match status" value="1"/>
</dbReference>
<comment type="caution">
    <text evidence="19">The sequence shown here is derived from an EMBL/GenBank/DDBJ whole genome shotgun (WGS) entry which is preliminary data.</text>
</comment>
<comment type="similarity">
    <text evidence="5">Belongs to the TMTC family.</text>
</comment>
<dbReference type="SUPFAM" id="SSF48452">
    <property type="entry name" value="TPR-like"/>
    <property type="match status" value="2"/>
</dbReference>
<evidence type="ECO:0000256" key="10">
    <source>
        <dbReference type="ARBA" id="ARBA00022803"/>
    </source>
</evidence>
<dbReference type="GO" id="GO:0005789">
    <property type="term" value="C:endoplasmic reticulum membrane"/>
    <property type="evidence" value="ECO:0007669"/>
    <property type="project" value="TreeGrafter"/>
</dbReference>
<evidence type="ECO:0000313" key="20">
    <source>
        <dbReference type="Proteomes" id="UP001176961"/>
    </source>
</evidence>
<keyword evidence="11" id="KW-0256">Endoplasmic reticulum</keyword>
<evidence type="ECO:0000256" key="4">
    <source>
        <dbReference type="ARBA" id="ARBA00004922"/>
    </source>
</evidence>
<organism evidence="19 20">
    <name type="scientific">Cylicocyclus nassatus</name>
    <name type="common">Nematode worm</name>
    <dbReference type="NCBI Taxonomy" id="53992"/>
    <lineage>
        <taxon>Eukaryota</taxon>
        <taxon>Metazoa</taxon>
        <taxon>Ecdysozoa</taxon>
        <taxon>Nematoda</taxon>
        <taxon>Chromadorea</taxon>
        <taxon>Rhabditida</taxon>
        <taxon>Rhabditina</taxon>
        <taxon>Rhabditomorpha</taxon>
        <taxon>Strongyloidea</taxon>
        <taxon>Strongylidae</taxon>
        <taxon>Cylicocyclus</taxon>
    </lineage>
</organism>
<dbReference type="PANTHER" id="PTHR44216">
    <property type="entry name" value="PROTEIN O-MANNOSYL-TRANSFERASE TMTC2"/>
    <property type="match status" value="1"/>
</dbReference>
<evidence type="ECO:0000256" key="9">
    <source>
        <dbReference type="ARBA" id="ARBA00022737"/>
    </source>
</evidence>
<keyword evidence="13 17" id="KW-0472">Membrane</keyword>
<dbReference type="InterPro" id="IPR019734">
    <property type="entry name" value="TPR_rpt"/>
</dbReference>
<dbReference type="SMART" id="SM00028">
    <property type="entry name" value="TPR"/>
    <property type="match status" value="9"/>
</dbReference>
<evidence type="ECO:0000256" key="5">
    <source>
        <dbReference type="ARBA" id="ARBA00007882"/>
    </source>
</evidence>
<feature type="transmembrane region" description="Helical" evidence="17">
    <location>
        <begin position="152"/>
        <end position="167"/>
    </location>
</feature>
<evidence type="ECO:0000313" key="19">
    <source>
        <dbReference type="EMBL" id="CAJ0599022.1"/>
    </source>
</evidence>
<feature type="transmembrane region" description="Helical" evidence="17">
    <location>
        <begin position="174"/>
        <end position="203"/>
    </location>
</feature>
<feature type="transmembrane region" description="Helical" evidence="17">
    <location>
        <begin position="298"/>
        <end position="316"/>
    </location>
</feature>
<feature type="transmembrane region" description="Helical" evidence="17">
    <location>
        <begin position="254"/>
        <end position="273"/>
    </location>
</feature>
<evidence type="ECO:0000256" key="16">
    <source>
        <dbReference type="PROSITE-ProRule" id="PRU00339"/>
    </source>
</evidence>
<dbReference type="Pfam" id="PF13424">
    <property type="entry name" value="TPR_12"/>
    <property type="match status" value="1"/>
</dbReference>
<evidence type="ECO:0000256" key="8">
    <source>
        <dbReference type="ARBA" id="ARBA00022692"/>
    </source>
</evidence>
<evidence type="ECO:0000256" key="12">
    <source>
        <dbReference type="ARBA" id="ARBA00022989"/>
    </source>
</evidence>
<evidence type="ECO:0000256" key="11">
    <source>
        <dbReference type="ARBA" id="ARBA00022824"/>
    </source>
</evidence>
<evidence type="ECO:0000256" key="17">
    <source>
        <dbReference type="SAM" id="Phobius"/>
    </source>
</evidence>
<evidence type="ECO:0000256" key="6">
    <source>
        <dbReference type="ARBA" id="ARBA00012839"/>
    </source>
</evidence>
<dbReference type="Proteomes" id="UP001176961">
    <property type="component" value="Unassembled WGS sequence"/>
</dbReference>
<dbReference type="AlphaFoldDB" id="A0AA36GVM6"/>
<feature type="transmembrane region" description="Helical" evidence="17">
    <location>
        <begin position="215"/>
        <end position="233"/>
    </location>
</feature>
<dbReference type="EMBL" id="CATQJL010000223">
    <property type="protein sequence ID" value="CAJ0599022.1"/>
    <property type="molecule type" value="Genomic_DNA"/>
</dbReference>
<feature type="repeat" description="TPR" evidence="16">
    <location>
        <begin position="736"/>
        <end position="769"/>
    </location>
</feature>
<dbReference type="Pfam" id="PF08409">
    <property type="entry name" value="TMTC_DUF1736"/>
    <property type="match status" value="1"/>
</dbReference>
<evidence type="ECO:0000256" key="3">
    <source>
        <dbReference type="ARBA" id="ARBA00004240"/>
    </source>
</evidence>
<keyword evidence="10 16" id="KW-0802">TPR repeat</keyword>
<dbReference type="InterPro" id="IPR052384">
    <property type="entry name" value="TMTC_O-mannosyltransferase"/>
</dbReference>
<dbReference type="InterPro" id="IPR013618">
    <property type="entry name" value="TMTC_DUF1736"/>
</dbReference>
<evidence type="ECO:0000256" key="15">
    <source>
        <dbReference type="ARBA" id="ARBA00045102"/>
    </source>
</evidence>
<dbReference type="PROSITE" id="PS50005">
    <property type="entry name" value="TPR"/>
    <property type="match status" value="5"/>
</dbReference>
<keyword evidence="12 17" id="KW-1133">Transmembrane helix</keyword>
<evidence type="ECO:0000259" key="18">
    <source>
        <dbReference type="Pfam" id="PF08409"/>
    </source>
</evidence>
<comment type="catalytic activity">
    <reaction evidence="15">
        <text>a di-trans,poly-cis-dolichyl beta-D-mannosyl phosphate + L-seryl-[protein] = 3-O-(alpha-D-mannosyl)-L-seryl-[protein] + a di-trans,poly-cis-dolichyl phosphate + H(+)</text>
        <dbReference type="Rhea" id="RHEA:17377"/>
        <dbReference type="Rhea" id="RHEA-COMP:9863"/>
        <dbReference type="Rhea" id="RHEA-COMP:13546"/>
        <dbReference type="Rhea" id="RHEA-COMP:19498"/>
        <dbReference type="Rhea" id="RHEA-COMP:19501"/>
        <dbReference type="ChEBI" id="CHEBI:15378"/>
        <dbReference type="ChEBI" id="CHEBI:29999"/>
        <dbReference type="ChEBI" id="CHEBI:57683"/>
        <dbReference type="ChEBI" id="CHEBI:58211"/>
        <dbReference type="ChEBI" id="CHEBI:137321"/>
        <dbReference type="EC" id="2.4.1.109"/>
    </reaction>
</comment>
<feature type="repeat" description="TPR" evidence="16">
    <location>
        <begin position="450"/>
        <end position="483"/>
    </location>
</feature>
<feature type="repeat" description="TPR" evidence="16">
    <location>
        <begin position="484"/>
        <end position="517"/>
    </location>
</feature>
<gene>
    <name evidence="19" type="ORF">CYNAS_LOCUS11005</name>
</gene>
<evidence type="ECO:0000256" key="13">
    <source>
        <dbReference type="ARBA" id="ARBA00023136"/>
    </source>
</evidence>
<reference evidence="19" key="1">
    <citation type="submission" date="2023-07" db="EMBL/GenBank/DDBJ databases">
        <authorList>
            <consortium name="CYATHOMIX"/>
        </authorList>
    </citation>
    <scope>NUCLEOTIDE SEQUENCE</scope>
    <source>
        <strain evidence="19">N/A</strain>
    </source>
</reference>
<proteinExistence type="inferred from homology"/>
<keyword evidence="9" id="KW-0677">Repeat</keyword>
<dbReference type="Pfam" id="PF14559">
    <property type="entry name" value="TPR_19"/>
    <property type="match status" value="1"/>
</dbReference>
<dbReference type="EC" id="2.4.1.109" evidence="6"/>
<evidence type="ECO:0000256" key="7">
    <source>
        <dbReference type="ARBA" id="ARBA00022679"/>
    </source>
</evidence>
<dbReference type="Pfam" id="PF13181">
    <property type="entry name" value="TPR_8"/>
    <property type="match status" value="1"/>
</dbReference>
<dbReference type="PANTHER" id="PTHR44216:SF3">
    <property type="entry name" value="PROTEIN O-MANNOSYL-TRANSFERASE TMTC2"/>
    <property type="match status" value="1"/>
</dbReference>
<protein>
    <recommendedName>
        <fullName evidence="6">dolichyl-phosphate-mannose--protein mannosyltransferase</fullName>
        <ecNumber evidence="6">2.4.1.109</ecNumber>
    </recommendedName>
</protein>
<dbReference type="GO" id="GO:0004169">
    <property type="term" value="F:dolichyl-phosphate-mannose-protein mannosyltransferase activity"/>
    <property type="evidence" value="ECO:0007669"/>
    <property type="project" value="UniProtKB-EC"/>
</dbReference>
<evidence type="ECO:0000256" key="14">
    <source>
        <dbReference type="ARBA" id="ARBA00045085"/>
    </source>
</evidence>
<comment type="subcellular location">
    <subcellularLocation>
        <location evidence="3">Endoplasmic reticulum</location>
    </subcellularLocation>
    <subcellularLocation>
        <location evidence="2">Membrane</location>
        <topology evidence="2">Multi-pass membrane protein</topology>
    </subcellularLocation>
</comment>
<evidence type="ECO:0000256" key="1">
    <source>
        <dbReference type="ARBA" id="ARBA00003582"/>
    </source>
</evidence>
<feature type="repeat" description="TPR" evidence="16">
    <location>
        <begin position="601"/>
        <end position="634"/>
    </location>
</feature>
<dbReference type="PROSITE" id="PS50293">
    <property type="entry name" value="TPR_REGION"/>
    <property type="match status" value="2"/>
</dbReference>
<accession>A0AA36GVM6</accession>
<feature type="transmembrane region" description="Helical" evidence="17">
    <location>
        <begin position="94"/>
        <end position="115"/>
    </location>
</feature>
<feature type="repeat" description="TPR" evidence="16">
    <location>
        <begin position="669"/>
        <end position="702"/>
    </location>
</feature>
<dbReference type="InterPro" id="IPR013105">
    <property type="entry name" value="TPR_2"/>
</dbReference>
<comment type="function">
    <text evidence="1">Transfers mannosyl residues to the hydroxyl group of serine or threonine residues.</text>
</comment>
<keyword evidence="7" id="KW-0808">Transferase</keyword>
<comment type="pathway">
    <text evidence="4">Protein modification; protein glycosylation.</text>
</comment>
<evidence type="ECO:0000256" key="2">
    <source>
        <dbReference type="ARBA" id="ARBA00004141"/>
    </source>
</evidence>
<sequence length="793" mass="88971">MMSVLARLRGNYAFILVFTTAILLFSNTFTADFVYDDSQAILTNPVVTGRVGAARAWTLDFWGNPLMKASHKSYRPLTTLSFRLNAALFGLRPFSFHLTNVILHAIASCLVLQIVEELNFFNKNREAAIFASLLFAVHPIHCEAVAGVVGRADILSAIAVITGILVYKHNENLLIAAASAATAIFFKETGIMLLPMLACITLLNYKKKPTRLRKVIFGLLSSFIILATTRHAINGFEKPSFSKSDNPVAHLPSFLVRTLTFLYLPIFHLNLMIDPRELSFDWSMDSIPLVTSATEPRALFTTAFYFTLLAIAYKLARICGLLNIIRDLLFPTGAKARILRTNAIMKGNEESARSVLLALSFLILPHLPSSNLLCYVGFVAAERILYLPSVGYCILLGMLYKSCCSRLGKTLTISFAVLVLTMLGTRTYQRNLDWKNEESLYKSALTVNPPKAYSNLGRVYAAQLRFDEAETAYKNALRHRPNMADTWYNLGVLYQEKKNYTVAVKCYESAIQFRGTFASAYLNLGIVQHELGNDSSAITIWKRCSQLDGSIIKARRDHDHAQTSCRLRLGKLYVLHKRFKEAQIILEKAIEEAPLSYQFLPSLWFTLGEVFDAQGQYSKAEKAFHAALDVAPEHIPSLLTLGYLKNKQNRTFESQTYFSRALAISPNSAKVYHHIGTAAALRGDFEDAESAYTNALKLDCNHIETLRALAILLREQGKLSKCEEVLQKLQSHHPSPDSFGDYAAILHINGKLGRAKKFYERSLQLNPRNSLVKENLSKLRKTLNANNTQYRRA</sequence>
<dbReference type="Gene3D" id="1.25.40.10">
    <property type="entry name" value="Tetratricopeptide repeat domain"/>
    <property type="match status" value="2"/>
</dbReference>
<comment type="catalytic activity">
    <reaction evidence="14">
        <text>a di-trans,poly-cis-dolichyl beta-D-mannosyl phosphate + L-threonyl-[protein] = 3-O-(alpha-D-mannosyl)-L-threonyl-[protein] + a di-trans,poly-cis-dolichyl phosphate + H(+)</text>
        <dbReference type="Rhea" id="RHEA:53396"/>
        <dbReference type="Rhea" id="RHEA-COMP:11060"/>
        <dbReference type="Rhea" id="RHEA-COMP:13547"/>
        <dbReference type="Rhea" id="RHEA-COMP:19498"/>
        <dbReference type="Rhea" id="RHEA-COMP:19501"/>
        <dbReference type="ChEBI" id="CHEBI:15378"/>
        <dbReference type="ChEBI" id="CHEBI:30013"/>
        <dbReference type="ChEBI" id="CHEBI:57683"/>
        <dbReference type="ChEBI" id="CHEBI:58211"/>
        <dbReference type="ChEBI" id="CHEBI:137323"/>
        <dbReference type="EC" id="2.4.1.109"/>
    </reaction>
</comment>
<feature type="domain" description="DUF1736" evidence="18">
    <location>
        <begin position="236"/>
        <end position="308"/>
    </location>
</feature>